<name>A0A6J6DW75_9ZZZZ</name>
<gene>
    <name evidence="2" type="ORF">UFOPK1740_00026</name>
</gene>
<dbReference type="InterPro" id="IPR025323">
    <property type="entry name" value="DUF4229"/>
</dbReference>
<evidence type="ECO:0000313" key="2">
    <source>
        <dbReference type="EMBL" id="CAB4568277.1"/>
    </source>
</evidence>
<keyword evidence="1" id="KW-0472">Membrane</keyword>
<dbReference type="Pfam" id="PF14012">
    <property type="entry name" value="DUF4229"/>
    <property type="match status" value="1"/>
</dbReference>
<proteinExistence type="predicted"/>
<feature type="transmembrane region" description="Helical" evidence="1">
    <location>
        <begin position="7"/>
        <end position="24"/>
    </location>
</feature>
<keyword evidence="1" id="KW-0812">Transmembrane</keyword>
<sequence>MKSVLTYTFLRLLILLSFLAVGYLVGLRGIVLLLVSVLTSGIVSLFVLSRTRDQVSTSLSGLFQGINNRISRAAEKEDKMIDEN</sequence>
<organism evidence="2">
    <name type="scientific">freshwater metagenome</name>
    <dbReference type="NCBI Taxonomy" id="449393"/>
    <lineage>
        <taxon>unclassified sequences</taxon>
        <taxon>metagenomes</taxon>
        <taxon>ecological metagenomes</taxon>
    </lineage>
</organism>
<dbReference type="EMBL" id="CAEZTU010000001">
    <property type="protein sequence ID" value="CAB4568277.1"/>
    <property type="molecule type" value="Genomic_DNA"/>
</dbReference>
<feature type="transmembrane region" description="Helical" evidence="1">
    <location>
        <begin position="30"/>
        <end position="48"/>
    </location>
</feature>
<dbReference type="AlphaFoldDB" id="A0A6J6DW75"/>
<keyword evidence="1" id="KW-1133">Transmembrane helix</keyword>
<protein>
    <submittedName>
        <fullName evidence="2">Unannotated protein</fullName>
    </submittedName>
</protein>
<accession>A0A6J6DW75</accession>
<reference evidence="2" key="1">
    <citation type="submission" date="2020-05" db="EMBL/GenBank/DDBJ databases">
        <authorList>
            <person name="Chiriac C."/>
            <person name="Salcher M."/>
            <person name="Ghai R."/>
            <person name="Kavagutti S V."/>
        </authorList>
    </citation>
    <scope>NUCLEOTIDE SEQUENCE</scope>
</reference>
<evidence type="ECO:0000256" key="1">
    <source>
        <dbReference type="SAM" id="Phobius"/>
    </source>
</evidence>